<evidence type="ECO:0000313" key="14">
    <source>
        <dbReference type="Proteomes" id="UP000095743"/>
    </source>
</evidence>
<dbReference type="Gene3D" id="1.10.287.130">
    <property type="match status" value="1"/>
</dbReference>
<name>A0A1D8GIF6_9FIRM</name>
<feature type="coiled-coil region" evidence="9">
    <location>
        <begin position="385"/>
        <end position="412"/>
    </location>
</feature>
<keyword evidence="10" id="KW-0812">Transmembrane</keyword>
<keyword evidence="9" id="KW-0175">Coiled coil</keyword>
<evidence type="ECO:0000256" key="5">
    <source>
        <dbReference type="ARBA" id="ARBA00022679"/>
    </source>
</evidence>
<dbReference type="InterPro" id="IPR003660">
    <property type="entry name" value="HAMP_dom"/>
</dbReference>
<dbReference type="CDD" id="cd00082">
    <property type="entry name" value="HisKA"/>
    <property type="match status" value="1"/>
</dbReference>
<keyword evidence="7" id="KW-0902">Two-component regulatory system</keyword>
<dbReference type="SUPFAM" id="SSF55874">
    <property type="entry name" value="ATPase domain of HSP90 chaperone/DNA topoisomerase II/histidine kinase"/>
    <property type="match status" value="1"/>
</dbReference>
<proteinExistence type="predicted"/>
<keyword evidence="10" id="KW-1133">Transmembrane helix</keyword>
<dbReference type="GO" id="GO:0004721">
    <property type="term" value="F:phosphoprotein phosphatase activity"/>
    <property type="evidence" value="ECO:0007669"/>
    <property type="project" value="TreeGrafter"/>
</dbReference>
<dbReference type="SUPFAM" id="SSF158472">
    <property type="entry name" value="HAMP domain-like"/>
    <property type="match status" value="1"/>
</dbReference>
<dbReference type="EMBL" id="CP017269">
    <property type="protein sequence ID" value="AOT70670.1"/>
    <property type="molecule type" value="Genomic_DNA"/>
</dbReference>
<comment type="catalytic activity">
    <reaction evidence="1">
        <text>ATP + protein L-histidine = ADP + protein N-phospho-L-histidine.</text>
        <dbReference type="EC" id="2.7.13.3"/>
    </reaction>
</comment>
<evidence type="ECO:0000256" key="3">
    <source>
        <dbReference type="ARBA" id="ARBA00012438"/>
    </source>
</evidence>
<dbReference type="Pfam" id="PF00672">
    <property type="entry name" value="HAMP"/>
    <property type="match status" value="1"/>
</dbReference>
<dbReference type="InterPro" id="IPR005467">
    <property type="entry name" value="His_kinase_dom"/>
</dbReference>
<dbReference type="InterPro" id="IPR036890">
    <property type="entry name" value="HATPase_C_sf"/>
</dbReference>
<feature type="transmembrane region" description="Helical" evidence="10">
    <location>
        <begin position="320"/>
        <end position="339"/>
    </location>
</feature>
<dbReference type="FunFam" id="3.30.565.10:FF:000006">
    <property type="entry name" value="Sensor histidine kinase WalK"/>
    <property type="match status" value="1"/>
</dbReference>
<dbReference type="CDD" id="cd06225">
    <property type="entry name" value="HAMP"/>
    <property type="match status" value="1"/>
</dbReference>
<dbReference type="Gene3D" id="6.10.340.10">
    <property type="match status" value="1"/>
</dbReference>
<evidence type="ECO:0000256" key="4">
    <source>
        <dbReference type="ARBA" id="ARBA00022553"/>
    </source>
</evidence>
<dbReference type="GO" id="GO:0016036">
    <property type="term" value="P:cellular response to phosphate starvation"/>
    <property type="evidence" value="ECO:0007669"/>
    <property type="project" value="TreeGrafter"/>
</dbReference>
<dbReference type="STRING" id="1424294.Gferi_14460"/>
<evidence type="ECO:0000256" key="1">
    <source>
        <dbReference type="ARBA" id="ARBA00000085"/>
    </source>
</evidence>
<dbReference type="PRINTS" id="PR00344">
    <property type="entry name" value="BCTRLSENSOR"/>
</dbReference>
<dbReference type="PROSITE" id="PS50885">
    <property type="entry name" value="HAMP"/>
    <property type="match status" value="1"/>
</dbReference>
<dbReference type="InterPro" id="IPR003594">
    <property type="entry name" value="HATPase_dom"/>
</dbReference>
<evidence type="ECO:0000256" key="8">
    <source>
        <dbReference type="ARBA" id="ARBA00023136"/>
    </source>
</evidence>
<feature type="transmembrane region" description="Helical" evidence="10">
    <location>
        <begin position="12"/>
        <end position="33"/>
    </location>
</feature>
<dbReference type="PROSITE" id="PS50109">
    <property type="entry name" value="HIS_KIN"/>
    <property type="match status" value="1"/>
</dbReference>
<feature type="domain" description="HAMP" evidence="12">
    <location>
        <begin position="341"/>
        <end position="393"/>
    </location>
</feature>
<dbReference type="PANTHER" id="PTHR45453:SF3">
    <property type="entry name" value="HISTIDINE KINASE"/>
    <property type="match status" value="1"/>
</dbReference>
<sequence length="641" mass="73816">MKKKSITFKLFIITTTFFIIFLMIVVLSQSLFFEKFYINRKISRLERSLEEFARKYDKEDWDQATITKNINDFINKSNAQIAILNDKAAAKYLPLFNIIIETEDKNKVVVPLNNMLLVEALQELNLSIGYSIVVEGIYSNNEYNTLYPFSIAGKESRWEALSQAAEQTEGDEVLGTPSITVINKNRTLLEGGFTEVSKAIPSNFAIASREAVQGIVKAKMREVQGKIVELNFPAQKDFMMPYRESMLWTAMDHWFWVSKGKDFVIENEKVIRYKYKSPINGIDNIVMIKPIFHNGVLNEMVFAMSSLQPVGEAIGVMKDYYIYGFLAAIFIILLLAYIYSRLIAEPLIRINNVALRMAELDFSVECDVKSDDEIGNLANSINKLASSLHKNMKTLRDTNERLKVEIERERTLEKMRKEFVSSASHELKTPLGIMRGFTEGLKDEIAIEKKDYYLDVILEEIEKMDALVLDMLDLSKLESKAYLLVEENFYINPLMQVVKNRFIQQIEEKNIEVCHSYDSEDFMVRADKKRIEQVITNIISNAIRHVKIGGFIHIGIEKDREKIYITIENEGDNIQGDKLNHIWDRFYRVEESRDRKSGGTGLGLAIVKNILELHGSDYGVKNTEKGVMFYFSLEMTAEKNL</sequence>
<dbReference type="KEGG" id="gfe:Gferi_14460"/>
<dbReference type="Pfam" id="PF00512">
    <property type="entry name" value="HisKA"/>
    <property type="match status" value="1"/>
</dbReference>
<reference evidence="13 14" key="1">
    <citation type="submission" date="2016-09" db="EMBL/GenBank/DDBJ databases">
        <title>Genomic analysis reveals versatility of anaerobic energy metabolism of Geosporobacter ferrireducens IRF9 of phylum Firmicutes.</title>
        <authorList>
            <person name="Kim S.-J."/>
        </authorList>
    </citation>
    <scope>NUCLEOTIDE SEQUENCE [LARGE SCALE GENOMIC DNA]</scope>
    <source>
        <strain evidence="13 14">IRF9</strain>
    </source>
</reference>
<dbReference type="OrthoDB" id="9762826at2"/>
<evidence type="ECO:0000259" key="12">
    <source>
        <dbReference type="PROSITE" id="PS50885"/>
    </source>
</evidence>
<evidence type="ECO:0000256" key="9">
    <source>
        <dbReference type="SAM" id="Coils"/>
    </source>
</evidence>
<evidence type="ECO:0000313" key="13">
    <source>
        <dbReference type="EMBL" id="AOT70670.1"/>
    </source>
</evidence>
<dbReference type="InterPro" id="IPR004358">
    <property type="entry name" value="Sig_transdc_His_kin-like_C"/>
</dbReference>
<dbReference type="InterPro" id="IPR050351">
    <property type="entry name" value="BphY/WalK/GraS-like"/>
</dbReference>
<evidence type="ECO:0000256" key="10">
    <source>
        <dbReference type="SAM" id="Phobius"/>
    </source>
</evidence>
<evidence type="ECO:0000256" key="6">
    <source>
        <dbReference type="ARBA" id="ARBA00022777"/>
    </source>
</evidence>
<dbReference type="AlphaFoldDB" id="A0A1D8GIF6"/>
<dbReference type="SMART" id="SM00388">
    <property type="entry name" value="HisKA"/>
    <property type="match status" value="1"/>
</dbReference>
<dbReference type="GO" id="GO:0000155">
    <property type="term" value="F:phosphorelay sensor kinase activity"/>
    <property type="evidence" value="ECO:0007669"/>
    <property type="project" value="InterPro"/>
</dbReference>
<comment type="subcellular location">
    <subcellularLocation>
        <location evidence="2">Membrane</location>
    </subcellularLocation>
</comment>
<keyword evidence="6" id="KW-0418">Kinase</keyword>
<dbReference type="PANTHER" id="PTHR45453">
    <property type="entry name" value="PHOSPHATE REGULON SENSOR PROTEIN PHOR"/>
    <property type="match status" value="1"/>
</dbReference>
<dbReference type="FunFam" id="1.10.287.130:FF:000001">
    <property type="entry name" value="Two-component sensor histidine kinase"/>
    <property type="match status" value="1"/>
</dbReference>
<keyword evidence="5" id="KW-0808">Transferase</keyword>
<keyword evidence="8 10" id="KW-0472">Membrane</keyword>
<dbReference type="InterPro" id="IPR003661">
    <property type="entry name" value="HisK_dim/P_dom"/>
</dbReference>
<feature type="domain" description="Histidine kinase" evidence="11">
    <location>
        <begin position="422"/>
        <end position="637"/>
    </location>
</feature>
<protein>
    <recommendedName>
        <fullName evidence="3">histidine kinase</fullName>
        <ecNumber evidence="3">2.7.13.3</ecNumber>
    </recommendedName>
</protein>
<dbReference type="Gene3D" id="3.30.565.10">
    <property type="entry name" value="Histidine kinase-like ATPase, C-terminal domain"/>
    <property type="match status" value="1"/>
</dbReference>
<dbReference type="SMART" id="SM00387">
    <property type="entry name" value="HATPase_c"/>
    <property type="match status" value="1"/>
</dbReference>
<dbReference type="Proteomes" id="UP000095743">
    <property type="component" value="Chromosome"/>
</dbReference>
<keyword evidence="14" id="KW-1185">Reference proteome</keyword>
<dbReference type="SMART" id="SM00304">
    <property type="entry name" value="HAMP"/>
    <property type="match status" value="1"/>
</dbReference>
<organism evidence="13 14">
    <name type="scientific">Geosporobacter ferrireducens</name>
    <dbReference type="NCBI Taxonomy" id="1424294"/>
    <lineage>
        <taxon>Bacteria</taxon>
        <taxon>Bacillati</taxon>
        <taxon>Bacillota</taxon>
        <taxon>Clostridia</taxon>
        <taxon>Peptostreptococcales</taxon>
        <taxon>Thermotaleaceae</taxon>
        <taxon>Geosporobacter</taxon>
    </lineage>
</organism>
<dbReference type="InterPro" id="IPR036097">
    <property type="entry name" value="HisK_dim/P_sf"/>
</dbReference>
<evidence type="ECO:0000256" key="2">
    <source>
        <dbReference type="ARBA" id="ARBA00004370"/>
    </source>
</evidence>
<accession>A0A1D8GIF6</accession>
<dbReference type="EC" id="2.7.13.3" evidence="3"/>
<dbReference type="SUPFAM" id="SSF47384">
    <property type="entry name" value="Homodimeric domain of signal transducing histidine kinase"/>
    <property type="match status" value="1"/>
</dbReference>
<dbReference type="RefSeq" id="WP_069977681.1">
    <property type="nucleotide sequence ID" value="NZ_CP017269.1"/>
</dbReference>
<gene>
    <name evidence="13" type="ORF">Gferi_14460</name>
</gene>
<evidence type="ECO:0000256" key="7">
    <source>
        <dbReference type="ARBA" id="ARBA00023012"/>
    </source>
</evidence>
<keyword evidence="4" id="KW-0597">Phosphoprotein</keyword>
<dbReference type="Pfam" id="PF02518">
    <property type="entry name" value="HATPase_c"/>
    <property type="match status" value="1"/>
</dbReference>
<dbReference type="GO" id="GO:0005886">
    <property type="term" value="C:plasma membrane"/>
    <property type="evidence" value="ECO:0007669"/>
    <property type="project" value="TreeGrafter"/>
</dbReference>
<evidence type="ECO:0000259" key="11">
    <source>
        <dbReference type="PROSITE" id="PS50109"/>
    </source>
</evidence>